<proteinExistence type="predicted"/>
<evidence type="ECO:0008006" key="6">
    <source>
        <dbReference type="Google" id="ProtNLM"/>
    </source>
</evidence>
<name>A0A5S9NYW9_9GAMM</name>
<gene>
    <name evidence="2" type="ORF">IHBHHGIJ_01736</name>
    <name evidence="3" type="ORF">KFEGEMFD_01338</name>
</gene>
<keyword evidence="1" id="KW-1133">Transmembrane helix</keyword>
<protein>
    <recommendedName>
        <fullName evidence="6">Methionine synthase</fullName>
    </recommendedName>
</protein>
<sequence length="39" mass="4219">MSDQTQEERDDNFADVCAAVAILSLVVGTVVYWLSGMPS</sequence>
<dbReference type="RefSeq" id="WP_200842628.1">
    <property type="nucleotide sequence ID" value="NZ_CACSIK010000001.1"/>
</dbReference>
<dbReference type="EMBL" id="CACSIM010000002">
    <property type="protein sequence ID" value="CAA0095932.1"/>
    <property type="molecule type" value="Genomic_DNA"/>
</dbReference>
<evidence type="ECO:0000313" key="4">
    <source>
        <dbReference type="Proteomes" id="UP000435877"/>
    </source>
</evidence>
<dbReference type="EMBL" id="CACSIK010000001">
    <property type="protein sequence ID" value="CAA0089241.1"/>
    <property type="molecule type" value="Genomic_DNA"/>
</dbReference>
<keyword evidence="1" id="KW-0812">Transmembrane</keyword>
<evidence type="ECO:0000313" key="5">
    <source>
        <dbReference type="Proteomes" id="UP000439591"/>
    </source>
</evidence>
<dbReference type="AlphaFoldDB" id="A0A5S9NYW9"/>
<evidence type="ECO:0000313" key="2">
    <source>
        <dbReference type="EMBL" id="CAA0089241.1"/>
    </source>
</evidence>
<dbReference type="Proteomes" id="UP000439591">
    <property type="component" value="Unassembled WGS sequence"/>
</dbReference>
<dbReference type="Proteomes" id="UP000435877">
    <property type="component" value="Unassembled WGS sequence"/>
</dbReference>
<reference evidence="4 5" key="1">
    <citation type="submission" date="2019-11" db="EMBL/GenBank/DDBJ databases">
        <authorList>
            <person name="Holert J."/>
        </authorList>
    </citation>
    <scope>NUCLEOTIDE SEQUENCE [LARGE SCALE GENOMIC DNA]</scope>
    <source>
        <strain evidence="3">BC3_2A</strain>
        <strain evidence="2">SB11_1A</strain>
    </source>
</reference>
<keyword evidence="1" id="KW-0472">Membrane</keyword>
<evidence type="ECO:0000313" key="3">
    <source>
        <dbReference type="EMBL" id="CAA0095932.1"/>
    </source>
</evidence>
<evidence type="ECO:0000256" key="1">
    <source>
        <dbReference type="SAM" id="Phobius"/>
    </source>
</evidence>
<keyword evidence="4" id="KW-1185">Reference proteome</keyword>
<accession>A0A5S9NYW9</accession>
<organism evidence="3 5">
    <name type="scientific">Zhongshania aliphaticivorans</name>
    <dbReference type="NCBI Taxonomy" id="1470434"/>
    <lineage>
        <taxon>Bacteria</taxon>
        <taxon>Pseudomonadati</taxon>
        <taxon>Pseudomonadota</taxon>
        <taxon>Gammaproteobacteria</taxon>
        <taxon>Cellvibrionales</taxon>
        <taxon>Spongiibacteraceae</taxon>
        <taxon>Zhongshania</taxon>
    </lineage>
</organism>
<feature type="transmembrane region" description="Helical" evidence="1">
    <location>
        <begin position="12"/>
        <end position="34"/>
    </location>
</feature>